<protein>
    <submittedName>
        <fullName evidence="1">Uncharacterized protein</fullName>
    </submittedName>
</protein>
<reference evidence="1" key="1">
    <citation type="submission" date="2020-02" db="EMBL/GenBank/DDBJ databases">
        <authorList>
            <person name="Meier V. D."/>
        </authorList>
    </citation>
    <scope>NUCLEOTIDE SEQUENCE</scope>
    <source>
        <strain evidence="1">AVDCRST_MAG59</strain>
    </source>
</reference>
<evidence type="ECO:0000313" key="1">
    <source>
        <dbReference type="EMBL" id="CAA9541996.1"/>
    </source>
</evidence>
<feature type="non-terminal residue" evidence="1">
    <location>
        <position position="40"/>
    </location>
</feature>
<proteinExistence type="predicted"/>
<dbReference type="AlphaFoldDB" id="A0A6J4U6X8"/>
<sequence>MERTENERAQLVAIRERAERLRAFLVDHPAPNVEDNLREW</sequence>
<name>A0A6J4U6X8_9BACT</name>
<dbReference type="EMBL" id="CADCWF010000049">
    <property type="protein sequence ID" value="CAA9541996.1"/>
    <property type="molecule type" value="Genomic_DNA"/>
</dbReference>
<accession>A0A6J4U6X8</accession>
<gene>
    <name evidence="1" type="ORF">AVDCRST_MAG59-916</name>
</gene>
<organism evidence="1">
    <name type="scientific">uncultured Thermomicrobiales bacterium</name>
    <dbReference type="NCBI Taxonomy" id="1645740"/>
    <lineage>
        <taxon>Bacteria</taxon>
        <taxon>Pseudomonadati</taxon>
        <taxon>Thermomicrobiota</taxon>
        <taxon>Thermomicrobia</taxon>
        <taxon>Thermomicrobiales</taxon>
        <taxon>environmental samples</taxon>
    </lineage>
</organism>